<sequence length="102" mass="11349">MCINIIQEKLTNTFREASTKLKVQFSKIMESSAMTGDCIEGPVIEGPVLDASENDDSGYIPNPATIRDSIIIIESLMKLVTNVNNHKVAQIYETHFEISFIS</sequence>
<keyword evidence="2" id="KW-1185">Reference proteome</keyword>
<gene>
    <name evidence="1" type="ORF">Anas_13685</name>
</gene>
<accession>A0A5N5T8V6</accession>
<evidence type="ECO:0000313" key="2">
    <source>
        <dbReference type="Proteomes" id="UP000326759"/>
    </source>
</evidence>
<comment type="caution">
    <text evidence="1">The sequence shown here is derived from an EMBL/GenBank/DDBJ whole genome shotgun (WGS) entry which is preliminary data.</text>
</comment>
<name>A0A5N5T8V6_9CRUS</name>
<protein>
    <submittedName>
        <fullName evidence="1">Uncharacterized protein</fullName>
    </submittedName>
</protein>
<dbReference type="Proteomes" id="UP000326759">
    <property type="component" value="Unassembled WGS sequence"/>
</dbReference>
<proteinExistence type="predicted"/>
<dbReference type="AlphaFoldDB" id="A0A5N5T8V6"/>
<dbReference type="EMBL" id="SEYY01006915">
    <property type="protein sequence ID" value="KAB7502717.1"/>
    <property type="molecule type" value="Genomic_DNA"/>
</dbReference>
<evidence type="ECO:0000313" key="1">
    <source>
        <dbReference type="EMBL" id="KAB7502717.1"/>
    </source>
</evidence>
<reference evidence="1 2" key="1">
    <citation type="journal article" date="2019" name="PLoS Biol.">
        <title>Sex chromosomes control vertical transmission of feminizing Wolbachia symbionts in an isopod.</title>
        <authorList>
            <person name="Becking T."/>
            <person name="Chebbi M.A."/>
            <person name="Giraud I."/>
            <person name="Moumen B."/>
            <person name="Laverre T."/>
            <person name="Caubet Y."/>
            <person name="Peccoud J."/>
            <person name="Gilbert C."/>
            <person name="Cordaux R."/>
        </authorList>
    </citation>
    <scope>NUCLEOTIDE SEQUENCE [LARGE SCALE GENOMIC DNA]</scope>
    <source>
        <strain evidence="1">ANa2</strain>
        <tissue evidence="1">Whole body excluding digestive tract and cuticle</tissue>
    </source>
</reference>
<organism evidence="1 2">
    <name type="scientific">Armadillidium nasatum</name>
    <dbReference type="NCBI Taxonomy" id="96803"/>
    <lineage>
        <taxon>Eukaryota</taxon>
        <taxon>Metazoa</taxon>
        <taxon>Ecdysozoa</taxon>
        <taxon>Arthropoda</taxon>
        <taxon>Crustacea</taxon>
        <taxon>Multicrustacea</taxon>
        <taxon>Malacostraca</taxon>
        <taxon>Eumalacostraca</taxon>
        <taxon>Peracarida</taxon>
        <taxon>Isopoda</taxon>
        <taxon>Oniscidea</taxon>
        <taxon>Crinocheta</taxon>
        <taxon>Armadillidiidae</taxon>
        <taxon>Armadillidium</taxon>
    </lineage>
</organism>
<dbReference type="OrthoDB" id="6331702at2759"/>